<proteinExistence type="predicted"/>
<accession>A0A974DW03</accession>
<name>A0A974DW03_XENLA</name>
<dbReference type="AlphaFoldDB" id="A0A974DW03"/>
<evidence type="ECO:0000313" key="1">
    <source>
        <dbReference type="EMBL" id="OCT98520.1"/>
    </source>
</evidence>
<evidence type="ECO:0000313" key="2">
    <source>
        <dbReference type="Proteomes" id="UP000694892"/>
    </source>
</evidence>
<sequence>MCADGLEGSATPSRKHRRGKEVCQSTILNLYDFKAISMQKSAGKHPTFCYCDHYNQPGSLVRLTYCPHTWKLLLLPNVKTQHSSCSRYSCAENVNNYLKETHDDTCSPNVTSLVSSQMGEAWVLTMISM</sequence>
<dbReference type="Proteomes" id="UP000694892">
    <property type="component" value="Chromosome 1S"/>
</dbReference>
<organism evidence="1 2">
    <name type="scientific">Xenopus laevis</name>
    <name type="common">African clawed frog</name>
    <dbReference type="NCBI Taxonomy" id="8355"/>
    <lineage>
        <taxon>Eukaryota</taxon>
        <taxon>Metazoa</taxon>
        <taxon>Chordata</taxon>
        <taxon>Craniata</taxon>
        <taxon>Vertebrata</taxon>
        <taxon>Euteleostomi</taxon>
        <taxon>Amphibia</taxon>
        <taxon>Batrachia</taxon>
        <taxon>Anura</taxon>
        <taxon>Pipoidea</taxon>
        <taxon>Pipidae</taxon>
        <taxon>Xenopodinae</taxon>
        <taxon>Xenopus</taxon>
        <taxon>Xenopus</taxon>
    </lineage>
</organism>
<reference evidence="2" key="1">
    <citation type="journal article" date="2016" name="Nature">
        <title>Genome evolution in the allotetraploid frog Xenopus laevis.</title>
        <authorList>
            <person name="Session A.M."/>
            <person name="Uno Y."/>
            <person name="Kwon T."/>
            <person name="Chapman J.A."/>
            <person name="Toyoda A."/>
            <person name="Takahashi S."/>
            <person name="Fukui A."/>
            <person name="Hikosaka A."/>
            <person name="Suzuki A."/>
            <person name="Kondo M."/>
            <person name="van Heeringen S.J."/>
            <person name="Quigley I."/>
            <person name="Heinz S."/>
            <person name="Ogino H."/>
            <person name="Ochi H."/>
            <person name="Hellsten U."/>
            <person name="Lyons J.B."/>
            <person name="Simakov O."/>
            <person name="Putnam N."/>
            <person name="Stites J."/>
            <person name="Kuroki Y."/>
            <person name="Tanaka T."/>
            <person name="Michiue T."/>
            <person name="Watanabe M."/>
            <person name="Bogdanovic O."/>
            <person name="Lister R."/>
            <person name="Georgiou G."/>
            <person name="Paranjpe S.S."/>
            <person name="van Kruijsbergen I."/>
            <person name="Shu S."/>
            <person name="Carlson J."/>
            <person name="Kinoshita T."/>
            <person name="Ohta Y."/>
            <person name="Mawaribuchi S."/>
            <person name="Jenkins J."/>
            <person name="Grimwood J."/>
            <person name="Schmutz J."/>
            <person name="Mitros T."/>
            <person name="Mozaffari S.V."/>
            <person name="Suzuki Y."/>
            <person name="Haramoto Y."/>
            <person name="Yamamoto T.S."/>
            <person name="Takagi C."/>
            <person name="Heald R."/>
            <person name="Miller K."/>
            <person name="Haudenschild C."/>
            <person name="Kitzman J."/>
            <person name="Nakayama T."/>
            <person name="Izutsu Y."/>
            <person name="Robert J."/>
            <person name="Fortriede J."/>
            <person name="Burns K."/>
            <person name="Lotay V."/>
            <person name="Karimi K."/>
            <person name="Yasuoka Y."/>
            <person name="Dichmann D.S."/>
            <person name="Flajnik M.F."/>
            <person name="Houston D.W."/>
            <person name="Shendure J."/>
            <person name="DuPasquier L."/>
            <person name="Vize P.D."/>
            <person name="Zorn A.M."/>
            <person name="Ito M."/>
            <person name="Marcotte E.M."/>
            <person name="Wallingford J.B."/>
            <person name="Ito Y."/>
            <person name="Asashima M."/>
            <person name="Ueno N."/>
            <person name="Matsuda Y."/>
            <person name="Veenstra G.J."/>
            <person name="Fujiyama A."/>
            <person name="Harland R.M."/>
            <person name="Taira M."/>
            <person name="Rokhsar D.S."/>
        </authorList>
    </citation>
    <scope>NUCLEOTIDE SEQUENCE [LARGE SCALE GENOMIC DNA]</scope>
    <source>
        <strain evidence="2">J</strain>
    </source>
</reference>
<dbReference type="EMBL" id="CM004467">
    <property type="protein sequence ID" value="OCT98520.1"/>
    <property type="molecule type" value="Genomic_DNA"/>
</dbReference>
<gene>
    <name evidence="1" type="ORF">XELAEV_18010755mg</name>
</gene>
<protein>
    <submittedName>
        <fullName evidence="1">Uncharacterized protein</fullName>
    </submittedName>
</protein>